<dbReference type="AlphaFoldDB" id="A0A834WTI9"/>
<dbReference type="Proteomes" id="UP000634136">
    <property type="component" value="Unassembled WGS sequence"/>
</dbReference>
<evidence type="ECO:0000313" key="1">
    <source>
        <dbReference type="EMBL" id="KAF7832120.1"/>
    </source>
</evidence>
<sequence>MCFSNVILPELCGLVAICPFKSTHQANGDIRQWLKGRIIQCNDEAPGGCNVNLICVIHNIKKYKNKSCRNYRYDMGVYVERNNEKVIRNGQKELMCSIVTPTPTHAALLHGG</sequence>
<accession>A0A834WTI9</accession>
<organism evidence="1 2">
    <name type="scientific">Senna tora</name>
    <dbReference type="NCBI Taxonomy" id="362788"/>
    <lineage>
        <taxon>Eukaryota</taxon>
        <taxon>Viridiplantae</taxon>
        <taxon>Streptophyta</taxon>
        <taxon>Embryophyta</taxon>
        <taxon>Tracheophyta</taxon>
        <taxon>Spermatophyta</taxon>
        <taxon>Magnoliopsida</taxon>
        <taxon>eudicotyledons</taxon>
        <taxon>Gunneridae</taxon>
        <taxon>Pentapetalae</taxon>
        <taxon>rosids</taxon>
        <taxon>fabids</taxon>
        <taxon>Fabales</taxon>
        <taxon>Fabaceae</taxon>
        <taxon>Caesalpinioideae</taxon>
        <taxon>Cassia clade</taxon>
        <taxon>Senna</taxon>
    </lineage>
</organism>
<protein>
    <submittedName>
        <fullName evidence="1">Uncharacterized protein</fullName>
    </submittedName>
</protein>
<gene>
    <name evidence="1" type="ORF">G2W53_014453</name>
</gene>
<dbReference type="EMBL" id="JAAIUW010000005">
    <property type="protein sequence ID" value="KAF7832120.1"/>
    <property type="molecule type" value="Genomic_DNA"/>
</dbReference>
<evidence type="ECO:0000313" key="2">
    <source>
        <dbReference type="Proteomes" id="UP000634136"/>
    </source>
</evidence>
<keyword evidence="2" id="KW-1185">Reference proteome</keyword>
<reference evidence="1" key="1">
    <citation type="submission" date="2020-09" db="EMBL/GenBank/DDBJ databases">
        <title>Genome-Enabled Discovery of Anthraquinone Biosynthesis in Senna tora.</title>
        <authorList>
            <person name="Kang S.-H."/>
            <person name="Pandey R.P."/>
            <person name="Lee C.-M."/>
            <person name="Sim J.-S."/>
            <person name="Jeong J.-T."/>
            <person name="Choi B.-S."/>
            <person name="Jung M."/>
            <person name="Ginzburg D."/>
            <person name="Zhao K."/>
            <person name="Won S.Y."/>
            <person name="Oh T.-J."/>
            <person name="Yu Y."/>
            <person name="Kim N.-H."/>
            <person name="Lee O.R."/>
            <person name="Lee T.-H."/>
            <person name="Bashyal P."/>
            <person name="Kim T.-S."/>
            <person name="Lee W.-H."/>
            <person name="Kawkins C."/>
            <person name="Kim C.-K."/>
            <person name="Kim J.S."/>
            <person name="Ahn B.O."/>
            <person name="Rhee S.Y."/>
            <person name="Sohng J.K."/>
        </authorList>
    </citation>
    <scope>NUCLEOTIDE SEQUENCE</scope>
    <source>
        <tissue evidence="1">Leaf</tissue>
    </source>
</reference>
<comment type="caution">
    <text evidence="1">The sequence shown here is derived from an EMBL/GenBank/DDBJ whole genome shotgun (WGS) entry which is preliminary data.</text>
</comment>
<proteinExistence type="predicted"/>
<name>A0A834WTI9_9FABA</name>